<evidence type="ECO:0000256" key="5">
    <source>
        <dbReference type="ARBA" id="ARBA00022630"/>
    </source>
</evidence>
<dbReference type="GO" id="GO:0019853">
    <property type="term" value="P:L-ascorbic acid biosynthetic process"/>
    <property type="evidence" value="ECO:0007669"/>
    <property type="project" value="UniProtKB-UniPathway"/>
</dbReference>
<evidence type="ECO:0000256" key="6">
    <source>
        <dbReference type="ARBA" id="ARBA00022644"/>
    </source>
</evidence>
<dbReference type="InterPro" id="IPR016166">
    <property type="entry name" value="FAD-bd_PCMH"/>
</dbReference>
<dbReference type="GO" id="GO:0016020">
    <property type="term" value="C:membrane"/>
    <property type="evidence" value="ECO:0007669"/>
    <property type="project" value="InterPro"/>
</dbReference>
<dbReference type="GO" id="GO:0050105">
    <property type="term" value="F:L-gulonolactone oxidase activity"/>
    <property type="evidence" value="ECO:0007669"/>
    <property type="project" value="UniProtKB-EC"/>
</dbReference>
<evidence type="ECO:0000259" key="12">
    <source>
        <dbReference type="PROSITE" id="PS51387"/>
    </source>
</evidence>
<dbReference type="InterPro" id="IPR036318">
    <property type="entry name" value="FAD-bd_PCMH-like_sf"/>
</dbReference>
<dbReference type="InterPro" id="IPR006094">
    <property type="entry name" value="Oxid_FAD_bind_N"/>
</dbReference>
<comment type="similarity">
    <text evidence="3">Belongs to the oxygen-dependent FAD-linked oxidoreductase family.</text>
</comment>
<evidence type="ECO:0000256" key="10">
    <source>
        <dbReference type="ARBA" id="ARBA00048083"/>
    </source>
</evidence>
<dbReference type="Gene3D" id="3.30.70.2520">
    <property type="match status" value="1"/>
</dbReference>
<dbReference type="PROSITE" id="PS51387">
    <property type="entry name" value="FAD_PCMH"/>
    <property type="match status" value="1"/>
</dbReference>
<dbReference type="PANTHER" id="PTHR13878">
    <property type="entry name" value="GULONOLACTONE OXIDASE"/>
    <property type="match status" value="1"/>
</dbReference>
<keyword evidence="11" id="KW-1133">Transmembrane helix</keyword>
<reference evidence="13" key="1">
    <citation type="journal article" date="2019" name="Science">
        <title>Mutation of a bHLH transcription factor allowed almond domestication.</title>
        <authorList>
            <person name="Sanchez-Perez R."/>
            <person name="Pavan S."/>
            <person name="Mazzeo R."/>
            <person name="Moldovan C."/>
            <person name="Aiese Cigliano R."/>
            <person name="Del Cueto J."/>
            <person name="Ricciardi F."/>
            <person name="Lotti C."/>
            <person name="Ricciardi L."/>
            <person name="Dicenta F."/>
            <person name="Lopez-Marques R.L."/>
            <person name="Lindberg Moller B."/>
        </authorList>
    </citation>
    <scope>NUCLEOTIDE SEQUENCE</scope>
</reference>
<accession>A0A4Y1QTW5</accession>
<evidence type="ECO:0000256" key="1">
    <source>
        <dbReference type="ARBA" id="ARBA00001974"/>
    </source>
</evidence>
<feature type="domain" description="FAD-binding PCMH-type" evidence="12">
    <location>
        <begin position="78"/>
        <end position="260"/>
    </location>
</feature>
<comment type="cofactor">
    <cofactor evidence="1">
        <name>FAD</name>
        <dbReference type="ChEBI" id="CHEBI:57692"/>
    </cofactor>
</comment>
<dbReference type="InterPro" id="IPR050432">
    <property type="entry name" value="FAD-linked_Oxidoreductases_BP"/>
</dbReference>
<organism evidence="13">
    <name type="scientific">Prunus dulcis</name>
    <name type="common">Almond</name>
    <name type="synonym">Amygdalus dulcis</name>
    <dbReference type="NCBI Taxonomy" id="3755"/>
    <lineage>
        <taxon>Eukaryota</taxon>
        <taxon>Viridiplantae</taxon>
        <taxon>Streptophyta</taxon>
        <taxon>Embryophyta</taxon>
        <taxon>Tracheophyta</taxon>
        <taxon>Spermatophyta</taxon>
        <taxon>Magnoliopsida</taxon>
        <taxon>eudicotyledons</taxon>
        <taxon>Gunneridae</taxon>
        <taxon>Pentapetalae</taxon>
        <taxon>rosids</taxon>
        <taxon>fabids</taxon>
        <taxon>Rosales</taxon>
        <taxon>Rosaceae</taxon>
        <taxon>Amygdaloideae</taxon>
        <taxon>Amygdaleae</taxon>
        <taxon>Prunus</taxon>
    </lineage>
</organism>
<dbReference type="UniPathway" id="UPA00132"/>
<dbReference type="Pfam" id="PF04030">
    <property type="entry name" value="ALO"/>
    <property type="match status" value="1"/>
</dbReference>
<dbReference type="SUPFAM" id="SSF56176">
    <property type="entry name" value="FAD-binding/transporter-associated domain-like"/>
    <property type="match status" value="1"/>
</dbReference>
<dbReference type="InterPro" id="IPR007173">
    <property type="entry name" value="ALO_C"/>
</dbReference>
<feature type="transmembrane region" description="Helical" evidence="11">
    <location>
        <begin position="29"/>
        <end position="49"/>
    </location>
</feature>
<protein>
    <recommendedName>
        <fullName evidence="4">L-gulonolactone oxidase</fullName>
        <ecNumber evidence="4">1.1.3.8</ecNumber>
    </recommendedName>
</protein>
<keyword evidence="9" id="KW-0560">Oxidoreductase</keyword>
<evidence type="ECO:0000256" key="4">
    <source>
        <dbReference type="ARBA" id="ARBA00013121"/>
    </source>
</evidence>
<comment type="pathway">
    <text evidence="2">Cofactor biosynthesis; L-ascorbate biosynthesis.</text>
</comment>
<dbReference type="GO" id="GO:0003885">
    <property type="term" value="F:D-arabinono-1,4-lactone oxidase activity"/>
    <property type="evidence" value="ECO:0007669"/>
    <property type="project" value="InterPro"/>
</dbReference>
<evidence type="ECO:0000256" key="11">
    <source>
        <dbReference type="SAM" id="Phobius"/>
    </source>
</evidence>
<keyword evidence="11" id="KW-0812">Transmembrane</keyword>
<dbReference type="InterPro" id="IPR016169">
    <property type="entry name" value="FAD-bd_PCMH_sub2"/>
</dbReference>
<dbReference type="PANTHER" id="PTHR13878:SF125">
    <property type="entry name" value="L-GULONOLACTONE OXIDASE 3"/>
    <property type="match status" value="1"/>
</dbReference>
<dbReference type="FunFam" id="3.30.465.10:FF:000033">
    <property type="entry name" value="L-gulonolactone oxidase 5"/>
    <property type="match status" value="1"/>
</dbReference>
<keyword evidence="8" id="KW-0274">FAD</keyword>
<dbReference type="Gene3D" id="3.30.465.10">
    <property type="match status" value="1"/>
</dbReference>
<proteinExistence type="inferred from homology"/>
<evidence type="ECO:0000256" key="8">
    <source>
        <dbReference type="ARBA" id="ARBA00022827"/>
    </source>
</evidence>
<evidence type="ECO:0000256" key="2">
    <source>
        <dbReference type="ARBA" id="ARBA00005147"/>
    </source>
</evidence>
<name>A0A4Y1QTW5_PRUDU</name>
<dbReference type="Pfam" id="PF22906">
    <property type="entry name" value="GULLO2-like_3rd"/>
    <property type="match status" value="1"/>
</dbReference>
<dbReference type="Pfam" id="PF01565">
    <property type="entry name" value="FAD_binding_4"/>
    <property type="match status" value="1"/>
</dbReference>
<dbReference type="EC" id="1.1.3.8" evidence="4"/>
<dbReference type="InterPro" id="IPR010030">
    <property type="entry name" value="GULO_Plant"/>
</dbReference>
<gene>
    <name evidence="13" type="ORF">Prudu_003837</name>
</gene>
<evidence type="ECO:0000256" key="3">
    <source>
        <dbReference type="ARBA" id="ARBA00005466"/>
    </source>
</evidence>
<dbReference type="NCBIfam" id="TIGR01677">
    <property type="entry name" value="pln_FAD_oxido"/>
    <property type="match status" value="1"/>
</dbReference>
<sequence length="619" mass="68498">MKVPVDPPNKPPCQPYQKRATPSCVQFNFWWLFCALHHVIWAATMLISIQAMPPEPPVRCYKNGCNLYNSYGVWGDRKDCHVQNVTYPTTEEELRLAVAYANQNKLKVKVVSQFSHTIPKLACPATSSGNSMLISTAKYNSSTEIDAKNLAVTVDAGIGLRQLIEAVEEAGLSLVAAPYWEGVSVGGLVSTGAHGSSWWGKGGAVHDHIVGLSLIVPAKQSEGFAKIVKLEPKDQIFNAAKVSLGLLGVISKVKLSLEPRFKRSIAYNFTDDAQIENIYMDHAKKYEFADITWYPSKHTAAYRYDNRVPLNASGDGTYDFLGFQSNSILISKSIRATEKTMDNGRSLGGKCTMAASFLGVKKLVANGLKNGLIFTGYPVIGPQGKMQTSGSCLYSTAADNSCAWDPRINGLFFYETTAIFPASKFGDFIRDVKKLRDLKPDNFCGVDIYNGFLIRFIRASGAYLGQPEDSVVVDFNYFRADDALTPRFNQDVWEEVEQLAFFKYGAKPHWAKNRNLAFVDVQKKYPNFNKFEAVKRQLDPQNLFSSEWSDEVVFGKEGVKSDGCALEGQCICSEDRHCSPGKGYFCKPGLVYKEARVCRYSSSPPSPFSVGSGSDKNDL</sequence>
<evidence type="ECO:0000313" key="13">
    <source>
        <dbReference type="EMBL" id="BBG95324.1"/>
    </source>
</evidence>
<dbReference type="GO" id="GO:0071949">
    <property type="term" value="F:FAD binding"/>
    <property type="evidence" value="ECO:0007669"/>
    <property type="project" value="InterPro"/>
</dbReference>
<keyword evidence="5" id="KW-0285">Flavoprotein</keyword>
<dbReference type="EMBL" id="AP019297">
    <property type="protein sequence ID" value="BBG95324.1"/>
    <property type="molecule type" value="Genomic_DNA"/>
</dbReference>
<evidence type="ECO:0000256" key="7">
    <source>
        <dbReference type="ARBA" id="ARBA00022729"/>
    </source>
</evidence>
<dbReference type="InterPro" id="IPR055154">
    <property type="entry name" value="GULLO2-like_C"/>
</dbReference>
<keyword evidence="7" id="KW-0732">Signal</keyword>
<comment type="catalytic activity">
    <reaction evidence="10">
        <text>L-gulono-1,4-lactone + O2 = L-ascorbate + H2O2 + H(+)</text>
        <dbReference type="Rhea" id="RHEA:32363"/>
        <dbReference type="ChEBI" id="CHEBI:15378"/>
        <dbReference type="ChEBI" id="CHEBI:15379"/>
        <dbReference type="ChEBI" id="CHEBI:16240"/>
        <dbReference type="ChEBI" id="CHEBI:17587"/>
        <dbReference type="ChEBI" id="CHEBI:38290"/>
        <dbReference type="EC" id="1.1.3.8"/>
    </reaction>
</comment>
<evidence type="ECO:0000256" key="9">
    <source>
        <dbReference type="ARBA" id="ARBA00023002"/>
    </source>
</evidence>
<keyword evidence="6" id="KW-0060">Ascorbate biosynthesis</keyword>
<keyword evidence="11" id="KW-0472">Membrane</keyword>
<dbReference type="AlphaFoldDB" id="A0A4Y1QTW5"/>